<dbReference type="EMBL" id="JRPN01000005">
    <property type="protein sequence ID" value="KGT80131.1"/>
    <property type="molecule type" value="Genomic_DNA"/>
</dbReference>
<dbReference type="Gene3D" id="3.40.50.2300">
    <property type="match status" value="2"/>
</dbReference>
<dbReference type="PANTHER" id="PTHR47628">
    <property type="match status" value="1"/>
</dbReference>
<dbReference type="GO" id="GO:0033218">
    <property type="term" value="F:amide binding"/>
    <property type="evidence" value="ECO:0007669"/>
    <property type="project" value="InterPro"/>
</dbReference>
<dbReference type="RefSeq" id="WP_028158368.1">
    <property type="nucleotide sequence ID" value="NZ_JANUDC010000001.1"/>
</dbReference>
<dbReference type="Proteomes" id="UP000030377">
    <property type="component" value="Unassembled WGS sequence"/>
</dbReference>
<dbReference type="InterPro" id="IPR028082">
    <property type="entry name" value="Peripla_BP_I"/>
</dbReference>
<accession>A0A0A3Y445</accession>
<dbReference type="PANTHER" id="PTHR47628:SF1">
    <property type="entry name" value="ALIPHATIC AMIDASE EXPRESSION-REGULATING PROTEIN"/>
    <property type="match status" value="1"/>
</dbReference>
<reference evidence="2 3" key="1">
    <citation type="submission" date="2014-09" db="EMBL/GenBank/DDBJ databases">
        <title>Draft genome of Bradyrhizobium japonicum Is-34.</title>
        <authorList>
            <person name="Tsurumaru H."/>
            <person name="Yamakawa T."/>
            <person name="Hashimoto S."/>
            <person name="Okizaki K."/>
            <person name="Kanesaki Y."/>
            <person name="Yoshikawa H."/>
            <person name="Yajima S."/>
        </authorList>
    </citation>
    <scope>NUCLEOTIDE SEQUENCE [LARGE SCALE GENOMIC DNA]</scope>
    <source>
        <strain evidence="2 3">Is-34</strain>
    </source>
</reference>
<proteinExistence type="predicted"/>
<comment type="caution">
    <text evidence="2">The sequence shown here is derived from an EMBL/GenBank/DDBJ whole genome shotgun (WGS) entry which is preliminary data.</text>
</comment>
<feature type="region of interest" description="Disordered" evidence="1">
    <location>
        <begin position="371"/>
        <end position="391"/>
    </location>
</feature>
<dbReference type="eggNOG" id="COG0683">
    <property type="taxonomic scope" value="Bacteria"/>
</dbReference>
<evidence type="ECO:0000256" key="1">
    <source>
        <dbReference type="SAM" id="MobiDB-lite"/>
    </source>
</evidence>
<protein>
    <submittedName>
        <fullName evidence="2">N-acetylmuramoyl-L-alanine amidase AmiC</fullName>
    </submittedName>
</protein>
<dbReference type="CDD" id="cd06357">
    <property type="entry name" value="PBP1_AmiC"/>
    <property type="match status" value="1"/>
</dbReference>
<dbReference type="Pfam" id="PF13433">
    <property type="entry name" value="Peripla_BP_5"/>
    <property type="match status" value="1"/>
</dbReference>
<gene>
    <name evidence="2" type="ORF">MA20_08720</name>
</gene>
<evidence type="ECO:0000313" key="3">
    <source>
        <dbReference type="Proteomes" id="UP000030377"/>
    </source>
</evidence>
<dbReference type="SUPFAM" id="SSF53822">
    <property type="entry name" value="Periplasmic binding protein-like I"/>
    <property type="match status" value="1"/>
</dbReference>
<dbReference type="STRING" id="375.BKD09_RS20670"/>
<name>A0A0A3Y445_BRAJP</name>
<evidence type="ECO:0000313" key="2">
    <source>
        <dbReference type="EMBL" id="KGT80131.1"/>
    </source>
</evidence>
<organism evidence="2 3">
    <name type="scientific">Bradyrhizobium japonicum</name>
    <dbReference type="NCBI Taxonomy" id="375"/>
    <lineage>
        <taxon>Bacteria</taxon>
        <taxon>Pseudomonadati</taxon>
        <taxon>Pseudomonadota</taxon>
        <taxon>Alphaproteobacteria</taxon>
        <taxon>Hyphomicrobiales</taxon>
        <taxon>Nitrobacteraceae</taxon>
        <taxon>Bradyrhizobium</taxon>
    </lineage>
</organism>
<sequence length="391" mass="42981">MTKPSVPVGIICSQSGPYQAMGREILKSAMMAVDEINNQAEFDFSIAAHVRDPRGIISEYHTVCDDLIRNVGVEHIIGCYTSASRKQVLPIVERTDRLLWYPARYEGFECSDNVIYVGASPNHNVLPLVRYVLDNLSREIFCVGSNYVWTWETNRVTRELVSAAEGHILAERLLELGESAVGHIVDEIIRRKPPIVFNTLVGSSSYDFIRAFRAAAEAASLDIPMLSCSLCEPELAIVGPASAGCITSSAYFESIQLSENRAFVARWKARYGEDSSPSVDGQSAYVAVYLLARALQRAGTSDIGEVRRAAAGYRYNSPQGPVWIDGSNNHCVLTPRLAVSNARGQFDIFWEADAPVKPDPYLTQLDVAAPPFRETSKGGPSPNAPHLRVVK</sequence>
<dbReference type="InterPro" id="IPR039570">
    <property type="entry name" value="AmiC_PBP1"/>
</dbReference>
<dbReference type="AlphaFoldDB" id="A0A0A3Y445"/>